<organism evidence="1 2">
    <name type="scientific">Allgaiera indica</name>
    <dbReference type="NCBI Taxonomy" id="765699"/>
    <lineage>
        <taxon>Bacteria</taxon>
        <taxon>Pseudomonadati</taxon>
        <taxon>Pseudomonadota</taxon>
        <taxon>Alphaproteobacteria</taxon>
        <taxon>Rhodobacterales</taxon>
        <taxon>Paracoccaceae</taxon>
        <taxon>Allgaiera</taxon>
    </lineage>
</organism>
<evidence type="ECO:0000313" key="1">
    <source>
        <dbReference type="EMBL" id="GHE02275.1"/>
    </source>
</evidence>
<dbReference type="Proteomes" id="UP000634647">
    <property type="component" value="Unassembled WGS sequence"/>
</dbReference>
<dbReference type="NCBIfam" id="NF041384">
    <property type="entry name" value="YHS_seleno_dom"/>
    <property type="match status" value="1"/>
</dbReference>
<name>A0AAN4URI4_9RHOB</name>
<accession>A0AAN4URI4</accession>
<comment type="caution">
    <text evidence="1">The sequence shown here is derived from an EMBL/GenBank/DDBJ whole genome shotgun (WGS) entry which is preliminary data.</text>
</comment>
<gene>
    <name evidence="1" type="ORF">GCM10008024_21240</name>
</gene>
<evidence type="ECO:0008006" key="3">
    <source>
        <dbReference type="Google" id="ProtNLM"/>
    </source>
</evidence>
<dbReference type="AlphaFoldDB" id="A0AAN4URI4"/>
<proteinExistence type="predicted"/>
<dbReference type="EMBL" id="BNAB01000008">
    <property type="protein sequence ID" value="GHE02275.1"/>
    <property type="molecule type" value="Genomic_DNA"/>
</dbReference>
<sequence>MGSYRRLDVWQPGLSAGLRFFSLSLVHTHLSSKHPLLLDLTPPMDPTRRSFLALSALAPLPWFLPGTASAQSASAVCLLGGLAIGGHDPVAYFTQGRPVQGRNENALMWRGAMWLFSTEESMDHFTRMPRRFAPRYGGYCAMSMAEGKVVDGDPGIWEIDDGRLYLLSSPADHKIWDSDVPGYVAEADEHWPSILNT</sequence>
<protein>
    <recommendedName>
        <fullName evidence="3">YHS domain-containing protein</fullName>
    </recommendedName>
</protein>
<evidence type="ECO:0000313" key="2">
    <source>
        <dbReference type="Proteomes" id="UP000634647"/>
    </source>
</evidence>
<reference evidence="1" key="2">
    <citation type="submission" date="2023-06" db="EMBL/GenBank/DDBJ databases">
        <authorList>
            <person name="Sun Q."/>
            <person name="Zhou Y."/>
        </authorList>
    </citation>
    <scope>NUCLEOTIDE SEQUENCE</scope>
    <source>
        <strain evidence="1">CGMCC 1.10859</strain>
    </source>
</reference>
<reference evidence="1" key="1">
    <citation type="journal article" date="2014" name="Int. J. Syst. Evol. Microbiol.">
        <title>Complete genome sequence of Corynebacterium casei LMG S-19264T (=DSM 44701T), isolated from a smear-ripened cheese.</title>
        <authorList>
            <consortium name="US DOE Joint Genome Institute (JGI-PGF)"/>
            <person name="Walter F."/>
            <person name="Albersmeier A."/>
            <person name="Kalinowski J."/>
            <person name="Ruckert C."/>
        </authorList>
    </citation>
    <scope>NUCLEOTIDE SEQUENCE</scope>
    <source>
        <strain evidence="1">CGMCC 1.10859</strain>
    </source>
</reference>